<dbReference type="KEGG" id="bvk:117233148"/>
<gene>
    <name evidence="3" type="primary">LOC117233148</name>
</gene>
<proteinExistence type="predicted"/>
<dbReference type="InterPro" id="IPR049012">
    <property type="entry name" value="Mutator_transp_dom"/>
</dbReference>
<organism evidence="2 3">
    <name type="scientific">Bombus vosnesenskii</name>
    <dbReference type="NCBI Taxonomy" id="207650"/>
    <lineage>
        <taxon>Eukaryota</taxon>
        <taxon>Metazoa</taxon>
        <taxon>Ecdysozoa</taxon>
        <taxon>Arthropoda</taxon>
        <taxon>Hexapoda</taxon>
        <taxon>Insecta</taxon>
        <taxon>Pterygota</taxon>
        <taxon>Neoptera</taxon>
        <taxon>Endopterygota</taxon>
        <taxon>Hymenoptera</taxon>
        <taxon>Apocrita</taxon>
        <taxon>Aculeata</taxon>
        <taxon>Apoidea</taxon>
        <taxon>Anthophila</taxon>
        <taxon>Apidae</taxon>
        <taxon>Bombus</taxon>
        <taxon>Pyrobombus</taxon>
    </lineage>
</organism>
<evidence type="ECO:0000313" key="2">
    <source>
        <dbReference type="Proteomes" id="UP000504631"/>
    </source>
</evidence>
<feature type="domain" description="Mutator-like transposase" evidence="1">
    <location>
        <begin position="1"/>
        <end position="80"/>
    </location>
</feature>
<protein>
    <submittedName>
        <fullName evidence="3">Uncharacterized protein LOC117233148</fullName>
    </submittedName>
</protein>
<name>A0A6J3K7I6_9HYME</name>
<accession>A0A6J3K7I6</accession>
<dbReference type="Pfam" id="PF20700">
    <property type="entry name" value="Mutator"/>
    <property type="match status" value="1"/>
</dbReference>
<evidence type="ECO:0000313" key="3">
    <source>
        <dbReference type="RefSeq" id="XP_033349057.1"/>
    </source>
</evidence>
<dbReference type="GeneID" id="117233148"/>
<sequence length="245" mass="27328">MGARLRKAKKDNKGIGGKGTGKLTDEVINELSLYYGLAIRRNPDSVKDMKRDVWATYYHKISTNKNPQHMNCSPGSSSWCKWQKAVADGTIDEFDHENSPLNDDVLKVIKPIYESLSTDTLLERCLGSETQNNNESLNSLIWTFTPKYIHAGTQTIQISTSLAVCIFNEGFIPILKILSVMGITIGPEAHAFAVGRDEVRIERSELRASEASKEARTARLHERTSENKHFEVEEGLLYGAGIADI</sequence>
<dbReference type="Proteomes" id="UP000504631">
    <property type="component" value="Unplaced"/>
</dbReference>
<dbReference type="RefSeq" id="XP_033349057.1">
    <property type="nucleotide sequence ID" value="XM_033493166.1"/>
</dbReference>
<evidence type="ECO:0000259" key="1">
    <source>
        <dbReference type="Pfam" id="PF20700"/>
    </source>
</evidence>
<reference evidence="3" key="1">
    <citation type="submission" date="2025-08" db="UniProtKB">
        <authorList>
            <consortium name="RefSeq"/>
        </authorList>
    </citation>
    <scope>IDENTIFICATION</scope>
    <source>
        <tissue evidence="3">Muscle</tissue>
    </source>
</reference>
<keyword evidence="2" id="KW-1185">Reference proteome</keyword>
<dbReference type="AlphaFoldDB" id="A0A6J3K7I6"/>